<dbReference type="Proteomes" id="UP001569428">
    <property type="component" value="Unassembled WGS sequence"/>
</dbReference>
<accession>A0ABV4NUV6</accession>
<reference evidence="1 2" key="1">
    <citation type="submission" date="2024-08" db="EMBL/GenBank/DDBJ databases">
        <authorList>
            <person name="Ishaq N."/>
        </authorList>
    </citation>
    <scope>NUCLEOTIDE SEQUENCE [LARGE SCALE GENOMIC DNA]</scope>
    <source>
        <strain evidence="1 2">DSM 18651</strain>
    </source>
</reference>
<proteinExistence type="predicted"/>
<sequence>MENQSTSFTKSFLKDVVNSIHSFLYNGERKKFKNIKDAAKGMKSVWEQLEFGLEDPVDKEWQEVGLGVLDRIIKGELVGFSAEEHLHGVNGMFNQTATCATNAI</sequence>
<gene>
    <name evidence="1" type="ORF">ACCI49_00440</name>
</gene>
<name>A0ABV4NUV6_9GAMM</name>
<organism evidence="1 2">
    <name type="scientific">Microbulbifer epialgicus</name>
    <dbReference type="NCBI Taxonomy" id="393907"/>
    <lineage>
        <taxon>Bacteria</taxon>
        <taxon>Pseudomonadati</taxon>
        <taxon>Pseudomonadota</taxon>
        <taxon>Gammaproteobacteria</taxon>
        <taxon>Cellvibrionales</taxon>
        <taxon>Microbulbiferaceae</taxon>
        <taxon>Microbulbifer</taxon>
    </lineage>
</organism>
<keyword evidence="2" id="KW-1185">Reference proteome</keyword>
<dbReference type="EMBL" id="JBGMEK010000001">
    <property type="protein sequence ID" value="MFA0809370.1"/>
    <property type="molecule type" value="Genomic_DNA"/>
</dbReference>
<evidence type="ECO:0000313" key="1">
    <source>
        <dbReference type="EMBL" id="MFA0809370.1"/>
    </source>
</evidence>
<evidence type="ECO:0000313" key="2">
    <source>
        <dbReference type="Proteomes" id="UP001569428"/>
    </source>
</evidence>
<protein>
    <submittedName>
        <fullName evidence="1">Uncharacterized protein</fullName>
    </submittedName>
</protein>
<dbReference type="RefSeq" id="WP_371836991.1">
    <property type="nucleotide sequence ID" value="NZ_JBGMEK010000001.1"/>
</dbReference>
<comment type="caution">
    <text evidence="1">The sequence shown here is derived from an EMBL/GenBank/DDBJ whole genome shotgun (WGS) entry which is preliminary data.</text>
</comment>